<protein>
    <submittedName>
        <fullName evidence="1">Uncharacterized protein</fullName>
    </submittedName>
</protein>
<comment type="caution">
    <text evidence="1">The sequence shown here is derived from an EMBL/GenBank/DDBJ whole genome shotgun (WGS) entry which is preliminary data.</text>
</comment>
<keyword evidence="2" id="KW-1185">Reference proteome</keyword>
<dbReference type="Proteomes" id="UP001066276">
    <property type="component" value="Chromosome 1_2"/>
</dbReference>
<proteinExistence type="predicted"/>
<organism evidence="1 2">
    <name type="scientific">Pleurodeles waltl</name>
    <name type="common">Iberian ribbed newt</name>
    <dbReference type="NCBI Taxonomy" id="8319"/>
    <lineage>
        <taxon>Eukaryota</taxon>
        <taxon>Metazoa</taxon>
        <taxon>Chordata</taxon>
        <taxon>Craniata</taxon>
        <taxon>Vertebrata</taxon>
        <taxon>Euteleostomi</taxon>
        <taxon>Amphibia</taxon>
        <taxon>Batrachia</taxon>
        <taxon>Caudata</taxon>
        <taxon>Salamandroidea</taxon>
        <taxon>Salamandridae</taxon>
        <taxon>Pleurodelinae</taxon>
        <taxon>Pleurodeles</taxon>
    </lineage>
</organism>
<gene>
    <name evidence="1" type="ORF">NDU88_007078</name>
</gene>
<accession>A0AAV7WG08</accession>
<reference evidence="1" key="1">
    <citation type="journal article" date="2022" name="bioRxiv">
        <title>Sequencing and chromosome-scale assembly of the giantPleurodeles waltlgenome.</title>
        <authorList>
            <person name="Brown T."/>
            <person name="Elewa A."/>
            <person name="Iarovenko S."/>
            <person name="Subramanian E."/>
            <person name="Araus A.J."/>
            <person name="Petzold A."/>
            <person name="Susuki M."/>
            <person name="Suzuki K.-i.T."/>
            <person name="Hayashi T."/>
            <person name="Toyoda A."/>
            <person name="Oliveira C."/>
            <person name="Osipova E."/>
            <person name="Leigh N.D."/>
            <person name="Simon A."/>
            <person name="Yun M.H."/>
        </authorList>
    </citation>
    <scope>NUCLEOTIDE SEQUENCE</scope>
    <source>
        <strain evidence="1">20211129_DDA</strain>
        <tissue evidence="1">Liver</tissue>
    </source>
</reference>
<sequence length="357" mass="38364">MSRYHLLLCSGGGVSLCLGTTCVSLLLGTPFCSAPEVELLFVSVPPVFHYVSVPPVYRYVSVPPVFRYVSVPPVYRYVSVPPVFRYVSVPPVYRYVSVPPVYRYVSVPPVFRYVSVPPVFRCSSVPPVYRFVSSGSLSRYHLVHCRGDAEPALFCGSSTALKVLSPADVRCSSVPPVALFRKLEILGSCTAHWALLRGSSHCSLGAGCSARLLLRGSCTAHWALVAPPGCCSAVPALLIGRWLLRPAAAPRFLHCSLGAGCSARLLLRGSCTAQRALAAPPGCCSAVPRHHLLLPRCFSIAWISDVQLPKVPPTGSFFPVSCARLRGAESPPLRWSPTPVASLSHPSFAHLSLELAS</sequence>
<name>A0AAV7WG08_PLEWA</name>
<dbReference type="AlphaFoldDB" id="A0AAV7WG08"/>
<evidence type="ECO:0000313" key="1">
    <source>
        <dbReference type="EMBL" id="KAJ1211722.1"/>
    </source>
</evidence>
<dbReference type="EMBL" id="JANPWB010000002">
    <property type="protein sequence ID" value="KAJ1211722.1"/>
    <property type="molecule type" value="Genomic_DNA"/>
</dbReference>
<evidence type="ECO:0000313" key="2">
    <source>
        <dbReference type="Proteomes" id="UP001066276"/>
    </source>
</evidence>